<protein>
    <submittedName>
        <fullName evidence="2">DDE superfamily endonuclease</fullName>
    </submittedName>
</protein>
<keyword evidence="2" id="KW-0540">Nuclease</keyword>
<evidence type="ECO:0000313" key="2">
    <source>
        <dbReference type="EMBL" id="KAK9695014.1"/>
    </source>
</evidence>
<proteinExistence type="predicted"/>
<accession>A0AAW1IXB8</accession>
<organism evidence="2 3">
    <name type="scientific">Popillia japonica</name>
    <name type="common">Japanese beetle</name>
    <dbReference type="NCBI Taxonomy" id="7064"/>
    <lineage>
        <taxon>Eukaryota</taxon>
        <taxon>Metazoa</taxon>
        <taxon>Ecdysozoa</taxon>
        <taxon>Arthropoda</taxon>
        <taxon>Hexapoda</taxon>
        <taxon>Insecta</taxon>
        <taxon>Pterygota</taxon>
        <taxon>Neoptera</taxon>
        <taxon>Endopterygota</taxon>
        <taxon>Coleoptera</taxon>
        <taxon>Polyphaga</taxon>
        <taxon>Scarabaeiformia</taxon>
        <taxon>Scarabaeidae</taxon>
        <taxon>Rutelinae</taxon>
        <taxon>Popillia</taxon>
    </lineage>
</organism>
<feature type="domain" description="DDE-1" evidence="1">
    <location>
        <begin position="2"/>
        <end position="43"/>
    </location>
</feature>
<dbReference type="GO" id="GO:0003676">
    <property type="term" value="F:nucleic acid binding"/>
    <property type="evidence" value="ECO:0007669"/>
    <property type="project" value="InterPro"/>
</dbReference>
<gene>
    <name evidence="2" type="ORF">QE152_g33147</name>
</gene>
<dbReference type="InterPro" id="IPR004875">
    <property type="entry name" value="DDE_SF_endonuclease_dom"/>
</dbReference>
<keyword evidence="2" id="KW-0378">Hydrolase</keyword>
<dbReference type="Proteomes" id="UP001458880">
    <property type="component" value="Unassembled WGS sequence"/>
</dbReference>
<dbReference type="GO" id="GO:0004519">
    <property type="term" value="F:endonuclease activity"/>
    <property type="evidence" value="ECO:0007669"/>
    <property type="project" value="UniProtKB-KW"/>
</dbReference>
<evidence type="ECO:0000259" key="1">
    <source>
        <dbReference type="Pfam" id="PF03184"/>
    </source>
</evidence>
<keyword evidence="2" id="KW-0255">Endonuclease</keyword>
<reference evidence="2 3" key="1">
    <citation type="journal article" date="2024" name="BMC Genomics">
        <title>De novo assembly and annotation of Popillia japonica's genome with initial clues to its potential as an invasive pest.</title>
        <authorList>
            <person name="Cucini C."/>
            <person name="Boschi S."/>
            <person name="Funari R."/>
            <person name="Cardaioli E."/>
            <person name="Iannotti N."/>
            <person name="Marturano G."/>
            <person name="Paoli F."/>
            <person name="Bruttini M."/>
            <person name="Carapelli A."/>
            <person name="Frati F."/>
            <person name="Nardi F."/>
        </authorList>
    </citation>
    <scope>NUCLEOTIDE SEQUENCE [LARGE SCALE GENOMIC DNA]</scope>
    <source>
        <strain evidence="2">DMR45628</strain>
    </source>
</reference>
<comment type="caution">
    <text evidence="2">The sequence shown here is derived from an EMBL/GenBank/DDBJ whole genome shotgun (WGS) entry which is preliminary data.</text>
</comment>
<dbReference type="EMBL" id="JASPKY010000494">
    <property type="protein sequence ID" value="KAK9695014.1"/>
    <property type="molecule type" value="Genomic_DNA"/>
</dbReference>
<evidence type="ECO:0000313" key="3">
    <source>
        <dbReference type="Proteomes" id="UP001458880"/>
    </source>
</evidence>
<sequence>MVLPANTTSRIQPMDQGVIYTAKRLYKNKFLIEILEIEEPATGEENRRGQKTLHYLKDYNISVCCELWLEADEDDPGYHILTEKEIVQSEDEGVREEQGERFHQDLEEAGKVPNEVLKEKEAITQGERFHQDLEEAGKVPNEVLKEKEAITTRTCNGVVVKSY</sequence>
<name>A0AAW1IXB8_POPJA</name>
<dbReference type="AlphaFoldDB" id="A0AAW1IXB8"/>
<keyword evidence="3" id="KW-1185">Reference proteome</keyword>
<dbReference type="Pfam" id="PF03184">
    <property type="entry name" value="DDE_1"/>
    <property type="match status" value="1"/>
</dbReference>